<feature type="domain" description="Fumarate reductase/succinate dehydrogenase flavoprotein-like C-terminal" evidence="1">
    <location>
        <begin position="1"/>
        <end position="95"/>
    </location>
</feature>
<organism evidence="2">
    <name type="scientific">marine sediment metagenome</name>
    <dbReference type="NCBI Taxonomy" id="412755"/>
    <lineage>
        <taxon>unclassified sequences</taxon>
        <taxon>metagenomes</taxon>
        <taxon>ecological metagenomes</taxon>
    </lineage>
</organism>
<reference evidence="2" key="1">
    <citation type="journal article" date="2014" name="Front. Microbiol.">
        <title>High frequency of phylogenetically diverse reductive dehalogenase-homologous genes in deep subseafloor sedimentary metagenomes.</title>
        <authorList>
            <person name="Kawai M."/>
            <person name="Futagami T."/>
            <person name="Toyoda A."/>
            <person name="Takaki Y."/>
            <person name="Nishi S."/>
            <person name="Hori S."/>
            <person name="Arai W."/>
            <person name="Tsubouchi T."/>
            <person name="Morono Y."/>
            <person name="Uchiyama I."/>
            <person name="Ito T."/>
            <person name="Fujiyama A."/>
            <person name="Inagaki F."/>
            <person name="Takami H."/>
        </authorList>
    </citation>
    <scope>NUCLEOTIDE SEQUENCE</scope>
    <source>
        <strain evidence="2">Expedition CK06-06</strain>
    </source>
</reference>
<evidence type="ECO:0000259" key="1">
    <source>
        <dbReference type="Pfam" id="PF02910"/>
    </source>
</evidence>
<dbReference type="InterPro" id="IPR037099">
    <property type="entry name" value="Fum_R/Succ_DH_flav-like_C_sf"/>
</dbReference>
<dbReference type="SUPFAM" id="SSF46977">
    <property type="entry name" value="Succinate dehydrogenase/fumarate reductase flavoprotein C-terminal domain"/>
    <property type="match status" value="1"/>
</dbReference>
<dbReference type="GO" id="GO:0016491">
    <property type="term" value="F:oxidoreductase activity"/>
    <property type="evidence" value="ECO:0007669"/>
    <property type="project" value="InterPro"/>
</dbReference>
<sequence>RSEKGLREGLAEVKKLEIELKGIAPHTVHDRKLKQDLMGAIFVLKAVLYASLSRKESRGSFIREDFPQQDDLNWRKNSCLTYDWEEDRFSVSYYPAG</sequence>
<proteinExistence type="predicted"/>
<dbReference type="EMBL" id="BARW01027144">
    <property type="protein sequence ID" value="GAJ13191.1"/>
    <property type="molecule type" value="Genomic_DNA"/>
</dbReference>
<accession>X1VFK2</accession>
<gene>
    <name evidence="2" type="ORF">S12H4_44109</name>
</gene>
<name>X1VFK2_9ZZZZ</name>
<dbReference type="InterPro" id="IPR015939">
    <property type="entry name" value="Fum_Rdtase/Succ_DH_flav-like_C"/>
</dbReference>
<dbReference type="Gene3D" id="1.20.58.100">
    <property type="entry name" value="Fumarate reductase/succinate dehydrogenase flavoprotein-like, C-terminal domain"/>
    <property type="match status" value="1"/>
</dbReference>
<protein>
    <recommendedName>
        <fullName evidence="1">Fumarate reductase/succinate dehydrogenase flavoprotein-like C-terminal domain-containing protein</fullName>
    </recommendedName>
</protein>
<dbReference type="AlphaFoldDB" id="X1VFK2"/>
<evidence type="ECO:0000313" key="2">
    <source>
        <dbReference type="EMBL" id="GAJ13191.1"/>
    </source>
</evidence>
<feature type="non-terminal residue" evidence="2">
    <location>
        <position position="1"/>
    </location>
</feature>
<comment type="caution">
    <text evidence="2">The sequence shown here is derived from an EMBL/GenBank/DDBJ whole genome shotgun (WGS) entry which is preliminary data.</text>
</comment>
<dbReference type="Pfam" id="PF02910">
    <property type="entry name" value="Succ_DH_flav_C"/>
    <property type="match status" value="1"/>
</dbReference>